<evidence type="ECO:0000313" key="1">
    <source>
        <dbReference type="EMBL" id="GAF07575.1"/>
    </source>
</evidence>
<accession>W7Y9C1</accession>
<dbReference type="EMBL" id="BAVZ01000004">
    <property type="protein sequence ID" value="GAF07575.1"/>
    <property type="molecule type" value="Genomic_DNA"/>
</dbReference>
<comment type="caution">
    <text evidence="1">The sequence shown here is derived from an EMBL/GenBank/DDBJ whole genome shotgun (WGS) entry which is preliminary data.</text>
</comment>
<dbReference type="Proteomes" id="UP000019364">
    <property type="component" value="Unassembled WGS sequence"/>
</dbReference>
<dbReference type="AlphaFoldDB" id="W7Y9C1"/>
<sequence length="107" mass="12338">MDDEVYIPYTPKMYEREKSHGGLTDDRNILVNLINETTLSVESHRMDEERNVSEIVESGKGYQYDFPFNGVPRPFTEATREELLNTGIHTASLYRGLKRQGLTVEVK</sequence>
<gene>
    <name evidence="1" type="ORF">JCM16418_1600</name>
</gene>
<protein>
    <submittedName>
        <fullName evidence="1">Uncharacterized protein</fullName>
    </submittedName>
</protein>
<evidence type="ECO:0000313" key="2">
    <source>
        <dbReference type="Proteomes" id="UP000019364"/>
    </source>
</evidence>
<reference evidence="1 2" key="1">
    <citation type="journal article" date="2014" name="Genome Announc.">
        <title>Draft Genome Sequence of Paenibacillus pini JCM 16418T, Isolated from the Rhizosphere of Pine Tree.</title>
        <authorList>
            <person name="Yuki M."/>
            <person name="Oshima K."/>
            <person name="Suda W."/>
            <person name="Oshida Y."/>
            <person name="Kitamura K."/>
            <person name="Iida Y."/>
            <person name="Hattori M."/>
            <person name="Ohkuma M."/>
        </authorList>
    </citation>
    <scope>NUCLEOTIDE SEQUENCE [LARGE SCALE GENOMIC DNA]</scope>
    <source>
        <strain evidence="1 2">JCM 16418</strain>
    </source>
</reference>
<proteinExistence type="predicted"/>
<organism evidence="1 2">
    <name type="scientific">Paenibacillus pini JCM 16418</name>
    <dbReference type="NCBI Taxonomy" id="1236976"/>
    <lineage>
        <taxon>Bacteria</taxon>
        <taxon>Bacillati</taxon>
        <taxon>Bacillota</taxon>
        <taxon>Bacilli</taxon>
        <taxon>Bacillales</taxon>
        <taxon>Paenibacillaceae</taxon>
        <taxon>Paenibacillus</taxon>
    </lineage>
</organism>
<dbReference type="STRING" id="1236976.JCM16418_1600"/>
<keyword evidence="2" id="KW-1185">Reference proteome</keyword>
<name>W7Y9C1_9BACL</name>